<feature type="domain" description="Zn(2)-C6 fungal-type" evidence="2">
    <location>
        <begin position="9"/>
        <end position="37"/>
    </location>
</feature>
<dbReference type="InterPro" id="IPR053175">
    <property type="entry name" value="DHMBA_Reg_Transcription_Factor"/>
</dbReference>
<dbReference type="OrthoDB" id="3525185at2759"/>
<organism evidence="3 4">
    <name type="scientific">Verruconis gallopava</name>
    <dbReference type="NCBI Taxonomy" id="253628"/>
    <lineage>
        <taxon>Eukaryota</taxon>
        <taxon>Fungi</taxon>
        <taxon>Dikarya</taxon>
        <taxon>Ascomycota</taxon>
        <taxon>Pezizomycotina</taxon>
        <taxon>Dothideomycetes</taxon>
        <taxon>Pleosporomycetidae</taxon>
        <taxon>Venturiales</taxon>
        <taxon>Sympoventuriaceae</taxon>
        <taxon>Verruconis</taxon>
    </lineage>
</organism>
<dbReference type="Proteomes" id="UP000053259">
    <property type="component" value="Unassembled WGS sequence"/>
</dbReference>
<dbReference type="SUPFAM" id="SSF57701">
    <property type="entry name" value="Zn2/Cys6 DNA-binding domain"/>
    <property type="match status" value="1"/>
</dbReference>
<name>A0A0D2AVQ9_9PEZI</name>
<dbReference type="RefSeq" id="XP_016213113.1">
    <property type="nucleotide sequence ID" value="XM_016358974.1"/>
</dbReference>
<protein>
    <recommendedName>
        <fullName evidence="2">Zn(2)-C6 fungal-type domain-containing protein</fullName>
    </recommendedName>
</protein>
<dbReference type="GeneID" id="27313438"/>
<evidence type="ECO:0000313" key="3">
    <source>
        <dbReference type="EMBL" id="KIW03244.1"/>
    </source>
</evidence>
<keyword evidence="1" id="KW-0539">Nucleus</keyword>
<dbReference type="CDD" id="cd00067">
    <property type="entry name" value="GAL4"/>
    <property type="match status" value="1"/>
</dbReference>
<keyword evidence="4" id="KW-1185">Reference proteome</keyword>
<dbReference type="STRING" id="253628.A0A0D2AVQ9"/>
<dbReference type="Gene3D" id="4.10.240.10">
    <property type="entry name" value="Zn(2)-C6 fungal-type DNA-binding domain"/>
    <property type="match status" value="1"/>
</dbReference>
<dbReference type="PANTHER" id="PTHR38791">
    <property type="entry name" value="ZN(II)2CYS6 TRANSCRIPTION FACTOR (EUROFUNG)-RELATED-RELATED"/>
    <property type="match status" value="1"/>
</dbReference>
<accession>A0A0D2AVQ9</accession>
<dbReference type="EMBL" id="KN847545">
    <property type="protein sequence ID" value="KIW03244.1"/>
    <property type="molecule type" value="Genomic_DNA"/>
</dbReference>
<sequence length="496" mass="55190">MVYQGPSRGCHSCRRRRKKCDETRPSCLRCVRAKLPCHGYEVDSAFTFRQRPPQLPVQSAPFVSIARKCGLPKRMPIAESGELPEDGLPPGVTQQDSDWIAFRALLYNYCVVPANGNLSSGYFADLEPLALRLGPNSSLVRACSAVSLASGGKVLRRPNLVRRADLLYHDVVRDISSALANRGPSYSRELELVVLLLGLYEMITSSSQKCGNHAVHFAGWAAISGIDPSFESFIIFYRPHMNAQVTARFALSGHHVDEKCLDTLLLDVYQLLQSWHSACLPRNSELAYRNALELDAQLVRWKDSVSPQAAPTVLSNRASNPSFRTAASTPSFWTNKTEIYLDLHVAGVWNVFRVARLLLHELILQSCERQSTIGQNEIGQHISEALSIAEEILASIPFHLLDTLQISVVNNVAHTQMEDIGRVLGGFLLLHPLYVVMQMSFLPHNMKSYCKECLEWINLEMGIGYAEVLANNPTLDIDFLISGFLLIWSGASQSAR</sequence>
<proteinExistence type="predicted"/>
<dbReference type="PROSITE" id="PS50048">
    <property type="entry name" value="ZN2_CY6_FUNGAL_2"/>
    <property type="match status" value="1"/>
</dbReference>
<dbReference type="InParanoid" id="A0A0D2AVQ9"/>
<dbReference type="PANTHER" id="PTHR38791:SF5">
    <property type="entry name" value="TRANSCRIPTION FACTOR DBAG-RELATED"/>
    <property type="match status" value="1"/>
</dbReference>
<dbReference type="VEuPathDB" id="FungiDB:PV09_05465"/>
<dbReference type="SMART" id="SM00066">
    <property type="entry name" value="GAL4"/>
    <property type="match status" value="1"/>
</dbReference>
<dbReference type="InterPro" id="IPR036864">
    <property type="entry name" value="Zn2-C6_fun-type_DNA-bd_sf"/>
</dbReference>
<gene>
    <name evidence="3" type="ORF">PV09_05465</name>
</gene>
<evidence type="ECO:0000313" key="4">
    <source>
        <dbReference type="Proteomes" id="UP000053259"/>
    </source>
</evidence>
<dbReference type="HOGENOM" id="CLU_013866_1_1_1"/>
<dbReference type="PROSITE" id="PS00463">
    <property type="entry name" value="ZN2_CY6_FUNGAL_1"/>
    <property type="match status" value="1"/>
</dbReference>
<reference evidence="3 4" key="1">
    <citation type="submission" date="2015-01" db="EMBL/GenBank/DDBJ databases">
        <title>The Genome Sequence of Ochroconis gallopava CBS43764.</title>
        <authorList>
            <consortium name="The Broad Institute Genomics Platform"/>
            <person name="Cuomo C."/>
            <person name="de Hoog S."/>
            <person name="Gorbushina A."/>
            <person name="Stielow B."/>
            <person name="Teixiera M."/>
            <person name="Abouelleil A."/>
            <person name="Chapman S.B."/>
            <person name="Priest M."/>
            <person name="Young S.K."/>
            <person name="Wortman J."/>
            <person name="Nusbaum C."/>
            <person name="Birren B."/>
        </authorList>
    </citation>
    <scope>NUCLEOTIDE SEQUENCE [LARGE SCALE GENOMIC DNA]</scope>
    <source>
        <strain evidence="3 4">CBS 43764</strain>
    </source>
</reference>
<evidence type="ECO:0000259" key="2">
    <source>
        <dbReference type="PROSITE" id="PS50048"/>
    </source>
</evidence>
<dbReference type="GO" id="GO:0000981">
    <property type="term" value="F:DNA-binding transcription factor activity, RNA polymerase II-specific"/>
    <property type="evidence" value="ECO:0007669"/>
    <property type="project" value="InterPro"/>
</dbReference>
<dbReference type="GO" id="GO:0008270">
    <property type="term" value="F:zinc ion binding"/>
    <property type="evidence" value="ECO:0007669"/>
    <property type="project" value="InterPro"/>
</dbReference>
<evidence type="ECO:0000256" key="1">
    <source>
        <dbReference type="ARBA" id="ARBA00023242"/>
    </source>
</evidence>
<dbReference type="AlphaFoldDB" id="A0A0D2AVQ9"/>
<dbReference type="Pfam" id="PF00172">
    <property type="entry name" value="Zn_clus"/>
    <property type="match status" value="1"/>
</dbReference>
<dbReference type="InterPro" id="IPR001138">
    <property type="entry name" value="Zn2Cys6_DnaBD"/>
</dbReference>